<dbReference type="AlphaFoldDB" id="A0A1A6XTU5"/>
<dbReference type="InterPro" id="IPR010239">
    <property type="entry name" value="CHP02001"/>
</dbReference>
<keyword evidence="1" id="KW-0732">Signal</keyword>
<evidence type="ECO:0000313" key="2">
    <source>
        <dbReference type="EMBL" id="OBU66130.1"/>
    </source>
</evidence>
<feature type="signal peptide" evidence="1">
    <location>
        <begin position="1"/>
        <end position="36"/>
    </location>
</feature>
<proteinExistence type="predicted"/>
<reference evidence="2 3" key="1">
    <citation type="submission" date="2016-05" db="EMBL/GenBank/DDBJ databases">
        <title>Draft Genome Sequences of Stenotrophomonas maltophilia Strains Sm32COP, Sm41DVV, Sm46PAILV, SmF3, SmF22, SmSOFb1 and SmCVFa1, Isolated from Different Manures, in France.</title>
        <authorList>
            <person name="Nazaret S."/>
            <person name="Bodilis J."/>
        </authorList>
    </citation>
    <scope>NUCLEOTIDE SEQUENCE [LARGE SCALE GENOMIC DNA]</scope>
    <source>
        <strain evidence="2 3">Sm46PAILV</strain>
    </source>
</reference>
<accession>A0A1A6XTU5</accession>
<dbReference type="NCBIfam" id="TIGR02001">
    <property type="entry name" value="gcw_chp"/>
    <property type="match status" value="1"/>
</dbReference>
<organism evidence="2 3">
    <name type="scientific">Stenotrophomonas maltophilia</name>
    <name type="common">Pseudomonas maltophilia</name>
    <name type="synonym">Xanthomonas maltophilia</name>
    <dbReference type="NCBI Taxonomy" id="40324"/>
    <lineage>
        <taxon>Bacteria</taxon>
        <taxon>Pseudomonadati</taxon>
        <taxon>Pseudomonadota</taxon>
        <taxon>Gammaproteobacteria</taxon>
        <taxon>Lysobacterales</taxon>
        <taxon>Lysobacteraceae</taxon>
        <taxon>Stenotrophomonas</taxon>
        <taxon>Stenotrophomonas maltophilia group</taxon>
    </lineage>
</organism>
<sequence length="242" mass="26082">MSLHLFPGQRPMAGAMAVRALAGLALCAGAAFQSHAATFTGTAALANDYVWRGSSQTQGDAAVQAGFKASAGPGWYASVWGSNVEFAPETHASSELDFVAGWSGGLADDWALDVNLTHYRYPSTTVDLNWTELNSTLTWKQNYWLQVAYSPDALATGERGVYAQLGGRLPVSDTVRLEAAVGHYWLEEAYNERYTHGQLSGIWAFKAPFELRVTAHATDSAAKRLFPDQAGSRIEAALQASF</sequence>
<dbReference type="RefSeq" id="WP_065199798.1">
    <property type="nucleotide sequence ID" value="NZ_LYVJ01000009.1"/>
</dbReference>
<gene>
    <name evidence="2" type="ORF">A9K58_13465</name>
</gene>
<dbReference type="EMBL" id="LYVJ01000009">
    <property type="protein sequence ID" value="OBU66130.1"/>
    <property type="molecule type" value="Genomic_DNA"/>
</dbReference>
<feature type="chain" id="PRO_5008353554" evidence="1">
    <location>
        <begin position="37"/>
        <end position="242"/>
    </location>
</feature>
<evidence type="ECO:0000313" key="3">
    <source>
        <dbReference type="Proteomes" id="UP000092256"/>
    </source>
</evidence>
<comment type="caution">
    <text evidence="2">The sequence shown here is derived from an EMBL/GenBank/DDBJ whole genome shotgun (WGS) entry which is preliminary data.</text>
</comment>
<dbReference type="Pfam" id="PF09694">
    <property type="entry name" value="Gcw_chp"/>
    <property type="match status" value="1"/>
</dbReference>
<name>A0A1A6XTU5_STEMA</name>
<dbReference type="Proteomes" id="UP000092256">
    <property type="component" value="Unassembled WGS sequence"/>
</dbReference>
<protein>
    <submittedName>
        <fullName evidence="2">Uncharacterized protein</fullName>
    </submittedName>
</protein>
<evidence type="ECO:0000256" key="1">
    <source>
        <dbReference type="SAM" id="SignalP"/>
    </source>
</evidence>